<name>A0AAE0TZG3_9PEZI</name>
<dbReference type="AlphaFoldDB" id="A0AAE0TZG3"/>
<organism evidence="3 4">
    <name type="scientific">Podospora didyma</name>
    <dbReference type="NCBI Taxonomy" id="330526"/>
    <lineage>
        <taxon>Eukaryota</taxon>
        <taxon>Fungi</taxon>
        <taxon>Dikarya</taxon>
        <taxon>Ascomycota</taxon>
        <taxon>Pezizomycotina</taxon>
        <taxon>Sordariomycetes</taxon>
        <taxon>Sordariomycetidae</taxon>
        <taxon>Sordariales</taxon>
        <taxon>Podosporaceae</taxon>
        <taxon>Podospora</taxon>
    </lineage>
</organism>
<dbReference type="EMBL" id="JAULSW010000004">
    <property type="protein sequence ID" value="KAK3385328.1"/>
    <property type="molecule type" value="Genomic_DNA"/>
</dbReference>
<comment type="caution">
    <text evidence="3">The sequence shown here is derived from an EMBL/GenBank/DDBJ whole genome shotgun (WGS) entry which is preliminary data.</text>
</comment>
<evidence type="ECO:0000313" key="3">
    <source>
        <dbReference type="EMBL" id="KAK3385328.1"/>
    </source>
</evidence>
<dbReference type="Proteomes" id="UP001285441">
    <property type="component" value="Unassembled WGS sequence"/>
</dbReference>
<reference evidence="3" key="1">
    <citation type="journal article" date="2023" name="Mol. Phylogenet. Evol.">
        <title>Genome-scale phylogeny and comparative genomics of the fungal order Sordariales.</title>
        <authorList>
            <person name="Hensen N."/>
            <person name="Bonometti L."/>
            <person name="Westerberg I."/>
            <person name="Brannstrom I.O."/>
            <person name="Guillou S."/>
            <person name="Cros-Aarteil S."/>
            <person name="Calhoun S."/>
            <person name="Haridas S."/>
            <person name="Kuo A."/>
            <person name="Mondo S."/>
            <person name="Pangilinan J."/>
            <person name="Riley R."/>
            <person name="LaButti K."/>
            <person name="Andreopoulos B."/>
            <person name="Lipzen A."/>
            <person name="Chen C."/>
            <person name="Yan M."/>
            <person name="Daum C."/>
            <person name="Ng V."/>
            <person name="Clum A."/>
            <person name="Steindorff A."/>
            <person name="Ohm R.A."/>
            <person name="Martin F."/>
            <person name="Silar P."/>
            <person name="Natvig D.O."/>
            <person name="Lalanne C."/>
            <person name="Gautier V."/>
            <person name="Ament-Velasquez S.L."/>
            <person name="Kruys A."/>
            <person name="Hutchinson M.I."/>
            <person name="Powell A.J."/>
            <person name="Barry K."/>
            <person name="Miller A.N."/>
            <person name="Grigoriev I.V."/>
            <person name="Debuchy R."/>
            <person name="Gladieux P."/>
            <person name="Hiltunen Thoren M."/>
            <person name="Johannesson H."/>
        </authorList>
    </citation>
    <scope>NUCLEOTIDE SEQUENCE</scope>
    <source>
        <strain evidence="3">CBS 232.78</strain>
    </source>
</reference>
<keyword evidence="2" id="KW-1133">Transmembrane helix</keyword>
<sequence length="168" mass="18503">MGPGGTTGGALSALDILNQFGNDPMDHHHPGMHHNWEQFKKRIVLKWGDPATVPRDFNPFEMDDIKAAKGTLTEPDSDDSRDDLTPSAFPFSLPTRCSLRVSDADDDVTYPRIYSDVHGFDFEGIIRPNHGRAADQLQSAGLVWILLNTASVMCIVMSATWVPGVVVR</sequence>
<feature type="transmembrane region" description="Helical" evidence="2">
    <location>
        <begin position="142"/>
        <end position="162"/>
    </location>
</feature>
<gene>
    <name evidence="3" type="ORF">B0H63DRAFT_472734</name>
</gene>
<reference evidence="3" key="2">
    <citation type="submission" date="2023-06" db="EMBL/GenBank/DDBJ databases">
        <authorList>
            <consortium name="Lawrence Berkeley National Laboratory"/>
            <person name="Haridas S."/>
            <person name="Hensen N."/>
            <person name="Bonometti L."/>
            <person name="Westerberg I."/>
            <person name="Brannstrom I.O."/>
            <person name="Guillou S."/>
            <person name="Cros-Aarteil S."/>
            <person name="Calhoun S."/>
            <person name="Kuo A."/>
            <person name="Mondo S."/>
            <person name="Pangilinan J."/>
            <person name="Riley R."/>
            <person name="LaButti K."/>
            <person name="Andreopoulos B."/>
            <person name="Lipzen A."/>
            <person name="Chen C."/>
            <person name="Yanf M."/>
            <person name="Daum C."/>
            <person name="Ng V."/>
            <person name="Clum A."/>
            <person name="Steindorff A."/>
            <person name="Ohm R."/>
            <person name="Martin F."/>
            <person name="Silar P."/>
            <person name="Natvig D."/>
            <person name="Lalanne C."/>
            <person name="Gautier V."/>
            <person name="Ament-velasquez S.L."/>
            <person name="Kruys A."/>
            <person name="Hutchinson M.I."/>
            <person name="Powell A.J."/>
            <person name="Barry K."/>
            <person name="Miller A.N."/>
            <person name="Grigoriev I.V."/>
            <person name="Debuchy R."/>
            <person name="Gladieux P."/>
            <person name="Thoren M.H."/>
            <person name="Johannesson H."/>
        </authorList>
    </citation>
    <scope>NUCLEOTIDE SEQUENCE</scope>
    <source>
        <strain evidence="3">CBS 232.78</strain>
    </source>
</reference>
<evidence type="ECO:0000313" key="4">
    <source>
        <dbReference type="Proteomes" id="UP001285441"/>
    </source>
</evidence>
<feature type="region of interest" description="Disordered" evidence="1">
    <location>
        <begin position="67"/>
        <end position="87"/>
    </location>
</feature>
<keyword evidence="2" id="KW-0812">Transmembrane</keyword>
<protein>
    <submittedName>
        <fullName evidence="3">Uncharacterized protein</fullName>
    </submittedName>
</protein>
<keyword evidence="4" id="KW-1185">Reference proteome</keyword>
<keyword evidence="2" id="KW-0472">Membrane</keyword>
<proteinExistence type="predicted"/>
<accession>A0AAE0TZG3</accession>
<evidence type="ECO:0000256" key="2">
    <source>
        <dbReference type="SAM" id="Phobius"/>
    </source>
</evidence>
<evidence type="ECO:0000256" key="1">
    <source>
        <dbReference type="SAM" id="MobiDB-lite"/>
    </source>
</evidence>